<proteinExistence type="inferred from homology"/>
<name>A0A9D5Q6E7_9BACT</name>
<accession>A0A9D5Q6E7</accession>
<protein>
    <submittedName>
        <fullName evidence="2">AmmeMemoRadiSam system protein B</fullName>
    </submittedName>
</protein>
<gene>
    <name evidence="2" type="primary">amrB</name>
    <name evidence="2" type="ORF">GF339_13855</name>
</gene>
<dbReference type="PANTHER" id="PTHR11060">
    <property type="entry name" value="PROTEIN MEMO1"/>
    <property type="match status" value="1"/>
</dbReference>
<evidence type="ECO:0000313" key="2">
    <source>
        <dbReference type="EMBL" id="MBD3325665.1"/>
    </source>
</evidence>
<dbReference type="NCBIfam" id="TIGR04336">
    <property type="entry name" value="AmmeMemoSam_B"/>
    <property type="match status" value="1"/>
</dbReference>
<dbReference type="Proteomes" id="UP000649604">
    <property type="component" value="Unassembled WGS sequence"/>
</dbReference>
<dbReference type="CDD" id="cd07361">
    <property type="entry name" value="MEMO_like"/>
    <property type="match status" value="1"/>
</dbReference>
<dbReference type="AlphaFoldDB" id="A0A9D5Q6E7"/>
<evidence type="ECO:0000313" key="3">
    <source>
        <dbReference type="Proteomes" id="UP000649604"/>
    </source>
</evidence>
<comment type="caution">
    <text evidence="2">The sequence shown here is derived from an EMBL/GenBank/DDBJ whole genome shotgun (WGS) entry which is preliminary data.</text>
</comment>
<dbReference type="PANTHER" id="PTHR11060:SF0">
    <property type="entry name" value="PROTEIN MEMO1"/>
    <property type="match status" value="1"/>
</dbReference>
<sequence length="416" mass="46331">MEYPKIRPISAFPLEIPEGQFICLQDPHRYAENPVFVAPETFAVIQFFDGRHTVKDIQDAYMRQYGMLVHAEQIQQIVEQLDQYFLLESPTFFAHVKHLRAEFASQPVRLSSHKGAAYPDKREALCQQLAAYFTDARGPGAVPQARSDSEPSTLKAIMAPHIDLNAGGPTYAWAHQALAASDADLFVILGTSHVEMRNFFALTRKSFETTFGKVATEQPFVEALADRLSYDSFEDELIHKTEHSIEFQLVFLQYLRQQLGRTDTPMTIVAMLCGGAMHEAIVGNRPVEDVSQLEESIRGLQAVLEQYPGACVIASVDFSHVGLRYGARQSPNTAQLATVERTDRTLLAAMEQGDHQSFVNHLHQNRNATQVCGVVPIYTLLRVLDGAQGTLLHYDRAELGSGSFVSFASMAWNAAV</sequence>
<dbReference type="Pfam" id="PF01875">
    <property type="entry name" value="Memo"/>
    <property type="match status" value="1"/>
</dbReference>
<evidence type="ECO:0000256" key="1">
    <source>
        <dbReference type="ARBA" id="ARBA00006315"/>
    </source>
</evidence>
<dbReference type="InterPro" id="IPR002737">
    <property type="entry name" value="MEMO1_fam"/>
</dbReference>
<comment type="similarity">
    <text evidence="1">Belongs to the MEMO1 family.</text>
</comment>
<reference evidence="2" key="1">
    <citation type="submission" date="2019-11" db="EMBL/GenBank/DDBJ databases">
        <title>Microbial mats filling the niche in hypersaline microbial mats.</title>
        <authorList>
            <person name="Wong H.L."/>
            <person name="Macleod F.I."/>
            <person name="White R.A. III"/>
            <person name="Burns B.P."/>
        </authorList>
    </citation>
    <scope>NUCLEOTIDE SEQUENCE</scope>
    <source>
        <strain evidence="2">Rbin_158</strain>
    </source>
</reference>
<organism evidence="2 3">
    <name type="scientific">candidate division KSB3 bacterium</name>
    <dbReference type="NCBI Taxonomy" id="2044937"/>
    <lineage>
        <taxon>Bacteria</taxon>
        <taxon>candidate division KSB3</taxon>
    </lineage>
</organism>
<dbReference type="Gene3D" id="3.40.830.10">
    <property type="entry name" value="LigB-like"/>
    <property type="match status" value="1"/>
</dbReference>
<dbReference type="EMBL" id="WJJP01000446">
    <property type="protein sequence ID" value="MBD3325665.1"/>
    <property type="molecule type" value="Genomic_DNA"/>
</dbReference>